<evidence type="ECO:0000256" key="4">
    <source>
        <dbReference type="ARBA" id="ARBA00022764"/>
    </source>
</evidence>
<comment type="subcellular location">
    <subcellularLocation>
        <location evidence="1">Periplasm</location>
    </subcellularLocation>
</comment>
<keyword evidence="12" id="KW-1185">Reference proteome</keyword>
<dbReference type="OrthoDB" id="7510199at2"/>
<keyword evidence="9" id="KW-0732">Signal</keyword>
<evidence type="ECO:0000259" key="10">
    <source>
        <dbReference type="Pfam" id="PF00127"/>
    </source>
</evidence>
<dbReference type="GO" id="GO:0009055">
    <property type="term" value="F:electron transfer activity"/>
    <property type="evidence" value="ECO:0007669"/>
    <property type="project" value="InterPro"/>
</dbReference>
<keyword evidence="6 8" id="KW-0186">Copper</keyword>
<keyword evidence="5" id="KW-0249">Electron transport</keyword>
<comment type="cofactor">
    <cofactor evidence="8">
        <name>Cu cation</name>
        <dbReference type="ChEBI" id="CHEBI:23378"/>
    </cofactor>
    <text evidence="8">Binds 1 copper ion per subunit.</text>
</comment>
<evidence type="ECO:0000256" key="5">
    <source>
        <dbReference type="ARBA" id="ARBA00022982"/>
    </source>
</evidence>
<dbReference type="GO" id="GO:0042597">
    <property type="term" value="C:periplasmic space"/>
    <property type="evidence" value="ECO:0007669"/>
    <property type="project" value="UniProtKB-SubCell"/>
</dbReference>
<keyword evidence="2" id="KW-0813">Transport</keyword>
<dbReference type="NCBIfam" id="TIGR02375">
    <property type="entry name" value="pseudoazurin"/>
    <property type="match status" value="1"/>
</dbReference>
<dbReference type="KEGG" id="swi:Swit_0684"/>
<evidence type="ECO:0000256" key="8">
    <source>
        <dbReference type="PIRSR" id="PIRSR602386-1"/>
    </source>
</evidence>
<feature type="binding site" evidence="8">
    <location>
        <position position="111"/>
    </location>
    <ligand>
        <name>Cu cation</name>
        <dbReference type="ChEBI" id="CHEBI:23378"/>
    </ligand>
</feature>
<dbReference type="Gene3D" id="2.60.40.420">
    <property type="entry name" value="Cupredoxins - blue copper proteins"/>
    <property type="match status" value="1"/>
</dbReference>
<feature type="binding site" evidence="8">
    <location>
        <position position="73"/>
    </location>
    <ligand>
        <name>Cu cation</name>
        <dbReference type="ChEBI" id="CHEBI:23378"/>
    </ligand>
</feature>
<accession>A0A9J9H8T2</accession>
<dbReference type="GO" id="GO:0005507">
    <property type="term" value="F:copper ion binding"/>
    <property type="evidence" value="ECO:0007669"/>
    <property type="project" value="UniProtKB-UniRule"/>
</dbReference>
<dbReference type="InterPro" id="IPR008972">
    <property type="entry name" value="Cupredoxin"/>
</dbReference>
<protein>
    <recommendedName>
        <fullName evidence="7">Pseudoazurin</fullName>
    </recommendedName>
</protein>
<dbReference type="InterPro" id="IPR000923">
    <property type="entry name" value="BlueCu_1"/>
</dbReference>
<dbReference type="Pfam" id="PF00127">
    <property type="entry name" value="Copper-bind"/>
    <property type="match status" value="1"/>
</dbReference>
<keyword evidence="4" id="KW-0574">Periplasm</keyword>
<dbReference type="EMBL" id="CP000699">
    <property type="protein sequence ID" value="ABQ67051.1"/>
    <property type="molecule type" value="Genomic_DNA"/>
</dbReference>
<evidence type="ECO:0000256" key="1">
    <source>
        <dbReference type="ARBA" id="ARBA00004418"/>
    </source>
</evidence>
<organism evidence="11 12">
    <name type="scientific">Rhizorhabdus wittichii (strain DSM 6014 / CCUG 31198 / JCM 15750 / NBRC 105917 / EY 4224 / RW1)</name>
    <name type="common">Sphingomonas wittichii</name>
    <dbReference type="NCBI Taxonomy" id="392499"/>
    <lineage>
        <taxon>Bacteria</taxon>
        <taxon>Pseudomonadati</taxon>
        <taxon>Pseudomonadota</taxon>
        <taxon>Alphaproteobacteria</taxon>
        <taxon>Sphingomonadales</taxon>
        <taxon>Sphingomonadaceae</taxon>
        <taxon>Rhizorhabdus</taxon>
    </lineage>
</organism>
<evidence type="ECO:0000256" key="3">
    <source>
        <dbReference type="ARBA" id="ARBA00022723"/>
    </source>
</evidence>
<name>A0A9J9H8T2_RHIWR</name>
<dbReference type="SUPFAM" id="SSF49503">
    <property type="entry name" value="Cupredoxins"/>
    <property type="match status" value="1"/>
</dbReference>
<feature type="chain" id="PRO_5039948041" description="Pseudoazurin" evidence="9">
    <location>
        <begin position="34"/>
        <end position="157"/>
    </location>
</feature>
<reference evidence="11 12" key="1">
    <citation type="journal article" date="2010" name="J. Bacteriol.">
        <title>Genome sequence of the dioxin-mineralizing bacterium Sphingomonas wittichii RW1.</title>
        <authorList>
            <person name="Miller T.R."/>
            <person name="Delcher A.L."/>
            <person name="Salzberg S.L."/>
            <person name="Saunders E."/>
            <person name="Detter J.C."/>
            <person name="Halden R.U."/>
        </authorList>
    </citation>
    <scope>NUCLEOTIDE SEQUENCE [LARGE SCALE GENOMIC DNA]</scope>
    <source>
        <strain evidence="12">DSM 6014 / CCUG 31198 / JCM 15750 / NBRC 105917 / EY 4224 / RW1</strain>
    </source>
</reference>
<feature type="domain" description="Blue (type 1) copper" evidence="10">
    <location>
        <begin position="38"/>
        <end position="125"/>
    </location>
</feature>
<dbReference type="AlphaFoldDB" id="A0A9J9H8T2"/>
<evidence type="ECO:0000256" key="9">
    <source>
        <dbReference type="SAM" id="SignalP"/>
    </source>
</evidence>
<dbReference type="PRINTS" id="PR00155">
    <property type="entry name" value="AMICYANIN"/>
</dbReference>
<dbReference type="InterPro" id="IPR012745">
    <property type="entry name" value="Pseudoazurin"/>
</dbReference>
<dbReference type="Proteomes" id="UP000001989">
    <property type="component" value="Chromosome"/>
</dbReference>
<gene>
    <name evidence="11" type="ordered locus">Swit_0684</name>
</gene>
<dbReference type="PRINTS" id="PR00156">
    <property type="entry name" value="COPPERBLUE"/>
</dbReference>
<evidence type="ECO:0000313" key="12">
    <source>
        <dbReference type="Proteomes" id="UP000001989"/>
    </source>
</evidence>
<evidence type="ECO:0000256" key="7">
    <source>
        <dbReference type="NCBIfam" id="TIGR02375"/>
    </source>
</evidence>
<feature type="binding site" evidence="8">
    <location>
        <position position="119"/>
    </location>
    <ligand>
        <name>Cu cation</name>
        <dbReference type="ChEBI" id="CHEBI:23378"/>
    </ligand>
</feature>
<dbReference type="InterPro" id="IPR001235">
    <property type="entry name" value="Copper_blue_Plastocyanin"/>
</dbReference>
<evidence type="ECO:0000256" key="2">
    <source>
        <dbReference type="ARBA" id="ARBA00022448"/>
    </source>
</evidence>
<keyword evidence="3 8" id="KW-0479">Metal-binding</keyword>
<evidence type="ECO:0000256" key="6">
    <source>
        <dbReference type="ARBA" id="ARBA00023008"/>
    </source>
</evidence>
<feature type="binding site" evidence="8">
    <location>
        <position position="114"/>
    </location>
    <ligand>
        <name>Cu cation</name>
        <dbReference type="ChEBI" id="CHEBI:23378"/>
    </ligand>
</feature>
<evidence type="ECO:0000313" key="11">
    <source>
        <dbReference type="EMBL" id="ABQ67051.1"/>
    </source>
</evidence>
<proteinExistence type="predicted"/>
<dbReference type="InterPro" id="IPR002386">
    <property type="entry name" value="Amicyanin/Pseudoazurin"/>
</dbReference>
<sequence>MTRGEQRGVRMVRFAPVSIAALALLAAPLPAHARDIVVHMKNMGKDGAMVFEPAFIKAKVGDRIVFTPTDPSHNAETLPAMLPAGATPMKGALNKEVAMTVSAPGLYGIKCMPHYSMGMVALVQVGQPAAADLVAAKAVKLPPLAAKRMTALLARVR</sequence>
<dbReference type="CDD" id="cd04218">
    <property type="entry name" value="Pseudoazurin"/>
    <property type="match status" value="1"/>
</dbReference>
<feature type="signal peptide" evidence="9">
    <location>
        <begin position="1"/>
        <end position="33"/>
    </location>
</feature>